<comment type="similarity">
    <text evidence="2">Belongs to the ENY2 family.</text>
</comment>
<protein>
    <recommendedName>
        <fullName evidence="2">Transcription and mRNA export factor SUS1</fullName>
    </recommendedName>
</protein>
<dbReference type="GO" id="GO:0045944">
    <property type="term" value="P:positive regulation of transcription by RNA polymerase II"/>
    <property type="evidence" value="ECO:0007669"/>
    <property type="project" value="EnsemblFungi"/>
</dbReference>
<dbReference type="GO" id="GO:0003682">
    <property type="term" value="F:chromatin binding"/>
    <property type="evidence" value="ECO:0007669"/>
    <property type="project" value="EnsemblFungi"/>
</dbReference>
<dbReference type="GO" id="GO:0071028">
    <property type="term" value="P:nuclear mRNA surveillance"/>
    <property type="evidence" value="ECO:0007669"/>
    <property type="project" value="EnsemblFungi"/>
</dbReference>
<keyword evidence="2" id="KW-0805">Transcription regulation</keyword>
<reference evidence="3 4" key="1">
    <citation type="journal article" date="2016" name="Proc. Natl. Acad. Sci. U.S.A.">
        <title>Comparative genomics of biotechnologically important yeasts.</title>
        <authorList>
            <person name="Riley R."/>
            <person name="Haridas S."/>
            <person name="Wolfe K.H."/>
            <person name="Lopes M.R."/>
            <person name="Hittinger C.T."/>
            <person name="Goeker M."/>
            <person name="Salamov A.A."/>
            <person name="Wisecaver J.H."/>
            <person name="Long T.M."/>
            <person name="Calvey C.H."/>
            <person name="Aerts A.L."/>
            <person name="Barry K.W."/>
            <person name="Choi C."/>
            <person name="Clum A."/>
            <person name="Coughlan A.Y."/>
            <person name="Deshpande S."/>
            <person name="Douglass A.P."/>
            <person name="Hanson S.J."/>
            <person name="Klenk H.-P."/>
            <person name="LaButti K.M."/>
            <person name="Lapidus A."/>
            <person name="Lindquist E.A."/>
            <person name="Lipzen A.M."/>
            <person name="Meier-Kolthoff J.P."/>
            <person name="Ohm R.A."/>
            <person name="Otillar R.P."/>
            <person name="Pangilinan J.L."/>
            <person name="Peng Y."/>
            <person name="Rokas A."/>
            <person name="Rosa C.A."/>
            <person name="Scheuner C."/>
            <person name="Sibirny A.A."/>
            <person name="Slot J.C."/>
            <person name="Stielow J.B."/>
            <person name="Sun H."/>
            <person name="Kurtzman C.P."/>
            <person name="Blackwell M."/>
            <person name="Grigoriev I.V."/>
            <person name="Jeffries T.W."/>
        </authorList>
    </citation>
    <scope>NUCLEOTIDE SEQUENCE [LARGE SCALE GENOMIC DNA]</scope>
    <source>
        <strain evidence="4">ATCC 58044 / CBS 1984 / NCYC 433 / NRRL Y-366-8</strain>
    </source>
</reference>
<dbReference type="GO" id="GO:0032880">
    <property type="term" value="P:regulation of protein localization"/>
    <property type="evidence" value="ECO:0007669"/>
    <property type="project" value="EnsemblFungi"/>
</dbReference>
<dbReference type="GO" id="GO:0046695">
    <property type="term" value="C:SLIK (SAGA-like) complex"/>
    <property type="evidence" value="ECO:0007669"/>
    <property type="project" value="EnsemblFungi"/>
</dbReference>
<dbReference type="GO" id="GO:0006368">
    <property type="term" value="P:transcription elongation by RNA polymerase II"/>
    <property type="evidence" value="ECO:0007669"/>
    <property type="project" value="UniProtKB-UniRule"/>
</dbReference>
<evidence type="ECO:0000313" key="4">
    <source>
        <dbReference type="Proteomes" id="UP000094112"/>
    </source>
</evidence>
<evidence type="ECO:0000256" key="2">
    <source>
        <dbReference type="HAMAP-Rule" id="MF_03046"/>
    </source>
</evidence>
<accession>A0A1E3PAQ1</accession>
<dbReference type="GO" id="GO:0000932">
    <property type="term" value="C:P-body"/>
    <property type="evidence" value="ECO:0007669"/>
    <property type="project" value="UniProtKB-SubCell"/>
</dbReference>
<dbReference type="GO" id="GO:0003713">
    <property type="term" value="F:transcription coactivator activity"/>
    <property type="evidence" value="ECO:0007669"/>
    <property type="project" value="UniProtKB-UniRule"/>
</dbReference>
<comment type="subunit">
    <text evidence="2">Component of the nuclear pore complex (NPC)-associated TREX-2 complex (transcription and export complex 2), composed of at least SUS1, SAC3, THP1, SEM1, and CDC31. TREX-2 contains 2 SUS1 chains. The TREX-2 complex interacts with the nucleoporin NUP1. Component of the 1.8 MDa SAGA transcription coactivator-HAT complex. SAGA is built of 5 distinct domains with specialized functions. Within the SAGA complex, SUS1, SGF11, SGF73 and UBP8 form an additional subcomplex of SAGA called the DUB module (deubiquitination module). Interacts directly with THP1, SAC3, SGF11, and with the RNA polymerase II.</text>
</comment>
<dbReference type="Proteomes" id="UP000094112">
    <property type="component" value="Unassembled WGS sequence"/>
</dbReference>
<dbReference type="GO" id="GO:0008047">
    <property type="term" value="F:enzyme activator activity"/>
    <property type="evidence" value="ECO:0007669"/>
    <property type="project" value="EnsemblFungi"/>
</dbReference>
<evidence type="ECO:0000313" key="3">
    <source>
        <dbReference type="EMBL" id="ODQ62496.1"/>
    </source>
</evidence>
<comment type="function">
    <text evidence="2">Involved in mRNA export coupled transcription activation by association with both the TREX-2 and the SAGA complexes. At the promoters, SAGA is required for recruitment of the basal transcription machinery. It influences RNA polymerase II transcriptional activity through different activities such as TBP interaction and promoter selectivity, interaction with transcription activators, and chromatin modification through histone acetylation and deubiquitination. Within the SAGA complex, participates to a subcomplex required for deubiquitination of H2B and for the maintenance of steady-state H3 methylation levels. The TREX-2 complex functions in docking export-competent ribonucleoprotein particles (mRNPs) to the nuclear entrance of the nuclear pore complex (nuclear basket). TREX-2 participates in mRNA export and accurate chromatin positioning in the nucleus by tethering genes to the nuclear periphery. May also be involved in cytoplasmic mRNA decay by interaction with components of P-bodies.</text>
</comment>
<dbReference type="GO" id="GO:0015031">
    <property type="term" value="P:protein transport"/>
    <property type="evidence" value="ECO:0007669"/>
    <property type="project" value="UniProtKB-KW"/>
</dbReference>
<dbReference type="Gene3D" id="1.10.246.140">
    <property type="match status" value="1"/>
</dbReference>
<dbReference type="GO" id="GO:0000124">
    <property type="term" value="C:SAGA complex"/>
    <property type="evidence" value="ECO:0007669"/>
    <property type="project" value="UniProtKB-UniRule"/>
</dbReference>
<proteinExistence type="inferred from homology"/>
<keyword evidence="1 2" id="KW-0811">Translocation</keyword>
<dbReference type="RefSeq" id="XP_019041703.1">
    <property type="nucleotide sequence ID" value="XM_019183014.1"/>
</dbReference>
<keyword evidence="2" id="KW-0813">Transport</keyword>
<dbReference type="Pfam" id="PF10163">
    <property type="entry name" value="EnY2"/>
    <property type="match status" value="1"/>
</dbReference>
<dbReference type="HAMAP" id="MF_03046">
    <property type="entry name" value="ENY2_Sus1"/>
    <property type="match status" value="1"/>
</dbReference>
<name>A0A1E3PAQ1_WICAA</name>
<keyword evidence="2" id="KW-0010">Activator</keyword>
<keyword evidence="2" id="KW-0963">Cytoplasm</keyword>
<dbReference type="STRING" id="683960.A0A1E3PAQ1"/>
<organism evidence="3 4">
    <name type="scientific">Wickerhamomyces anomalus (strain ATCC 58044 / CBS 1984 / NCYC 433 / NRRL Y-366-8)</name>
    <name type="common">Yeast</name>
    <name type="synonym">Hansenula anomala</name>
    <dbReference type="NCBI Taxonomy" id="683960"/>
    <lineage>
        <taxon>Eukaryota</taxon>
        <taxon>Fungi</taxon>
        <taxon>Dikarya</taxon>
        <taxon>Ascomycota</taxon>
        <taxon>Saccharomycotina</taxon>
        <taxon>Saccharomycetes</taxon>
        <taxon>Phaffomycetales</taxon>
        <taxon>Wickerhamomycetaceae</taxon>
        <taxon>Wickerhamomyces</taxon>
    </lineage>
</organism>
<keyword evidence="2" id="KW-0509">mRNA transport</keyword>
<gene>
    <name evidence="2" type="primary">SUS1</name>
    <name evidence="3" type="ORF">WICANDRAFT_60552</name>
</gene>
<dbReference type="GO" id="GO:0006325">
    <property type="term" value="P:chromatin organization"/>
    <property type="evidence" value="ECO:0007669"/>
    <property type="project" value="UniProtKB-KW"/>
</dbReference>
<dbReference type="GO" id="GO:0005654">
    <property type="term" value="C:nucleoplasm"/>
    <property type="evidence" value="ECO:0007669"/>
    <property type="project" value="UniProtKB-SubCell"/>
</dbReference>
<dbReference type="GO" id="GO:0016973">
    <property type="term" value="P:poly(A)+ mRNA export from nucleus"/>
    <property type="evidence" value="ECO:0007669"/>
    <property type="project" value="EnsemblFungi"/>
</dbReference>
<dbReference type="EMBL" id="KV454208">
    <property type="protein sequence ID" value="ODQ62496.1"/>
    <property type="molecule type" value="Genomic_DNA"/>
</dbReference>
<evidence type="ECO:0000256" key="1">
    <source>
        <dbReference type="ARBA" id="ARBA00023010"/>
    </source>
</evidence>
<keyword evidence="2" id="KW-0539">Nucleus</keyword>
<dbReference type="GeneID" id="30200260"/>
<dbReference type="AlphaFoldDB" id="A0A1E3PAQ1"/>
<dbReference type="GO" id="GO:0071819">
    <property type="term" value="C:DUBm complex"/>
    <property type="evidence" value="ECO:0007669"/>
    <property type="project" value="UniProtKB-UniRule"/>
</dbReference>
<dbReference type="OrthoDB" id="6221744at2759"/>
<dbReference type="InterPro" id="IPR038212">
    <property type="entry name" value="TF_EnY2_sf"/>
</dbReference>
<keyword evidence="2" id="KW-0653">Protein transport</keyword>
<dbReference type="GO" id="GO:0005643">
    <property type="term" value="C:nuclear pore"/>
    <property type="evidence" value="ECO:0007669"/>
    <property type="project" value="UniProtKB-UniRule"/>
</dbReference>
<sequence>MANETDLLKAKIQERLIESGEYDRISTALKQKLAESGWYDNIKSIANDQISHEDSLNFSRLNQQLEPKALEMVPESVKNDTLLQIKQFLETVVEKEI</sequence>
<dbReference type="GO" id="GO:0070390">
    <property type="term" value="C:transcription export complex 2"/>
    <property type="evidence" value="ECO:0007669"/>
    <property type="project" value="UniProtKB-UniRule"/>
</dbReference>
<comment type="subcellular location">
    <subcellularLocation>
        <location evidence="2">Nucleus</location>
        <location evidence="2">Nucleoplasm</location>
    </subcellularLocation>
    <subcellularLocation>
        <location evidence="2">Cytoplasm</location>
        <location evidence="2">P-body</location>
    </subcellularLocation>
</comment>
<dbReference type="InterPro" id="IPR018783">
    <property type="entry name" value="TF_ENY2"/>
</dbReference>
<keyword evidence="4" id="KW-1185">Reference proteome</keyword>
<dbReference type="PANTHER" id="PTHR12514">
    <property type="entry name" value="ENHANCER OF YELLOW 2 TRANSCRIPTION FACTOR"/>
    <property type="match status" value="1"/>
</dbReference>
<keyword evidence="2" id="KW-0804">Transcription</keyword>
<keyword evidence="2" id="KW-0156">Chromatin regulator</keyword>
<dbReference type="GO" id="GO:0000973">
    <property type="term" value="P:post-transcriptional tethering of RNA polymerase II gene DNA at nuclear periphery"/>
    <property type="evidence" value="ECO:0007669"/>
    <property type="project" value="EnsemblFungi"/>
</dbReference>